<name>A0A1W1I1P3_9BACT</name>
<dbReference type="KEGG" id="nja:NSJP_0732"/>
<dbReference type="AlphaFoldDB" id="A0A1W1I1P3"/>
<dbReference type="STRING" id="1325564.NSJP_0732"/>
<gene>
    <name evidence="1" type="ORF">NSJP_0732</name>
</gene>
<protein>
    <submittedName>
        <fullName evidence="1">Uncharacterized protein</fullName>
    </submittedName>
</protein>
<organism evidence="1 2">
    <name type="scientific">Nitrospira japonica</name>
    <dbReference type="NCBI Taxonomy" id="1325564"/>
    <lineage>
        <taxon>Bacteria</taxon>
        <taxon>Pseudomonadati</taxon>
        <taxon>Nitrospirota</taxon>
        <taxon>Nitrospiria</taxon>
        <taxon>Nitrospirales</taxon>
        <taxon>Nitrospiraceae</taxon>
        <taxon>Nitrospira</taxon>
    </lineage>
</organism>
<keyword evidence="2" id="KW-1185">Reference proteome</keyword>
<reference evidence="1 2" key="1">
    <citation type="submission" date="2017-03" db="EMBL/GenBank/DDBJ databases">
        <authorList>
            <person name="Afonso C.L."/>
            <person name="Miller P.J."/>
            <person name="Scott M.A."/>
            <person name="Spackman E."/>
            <person name="Goraichik I."/>
            <person name="Dimitrov K.M."/>
            <person name="Suarez D.L."/>
            <person name="Swayne D.E."/>
        </authorList>
    </citation>
    <scope>NUCLEOTIDE SEQUENCE [LARGE SCALE GENOMIC DNA]</scope>
    <source>
        <strain evidence="1">Genome sequencing of Nitrospira japonica strain NJ11</strain>
    </source>
</reference>
<evidence type="ECO:0000313" key="1">
    <source>
        <dbReference type="EMBL" id="SLM46904.1"/>
    </source>
</evidence>
<dbReference type="EMBL" id="LT828648">
    <property type="protein sequence ID" value="SLM46904.1"/>
    <property type="molecule type" value="Genomic_DNA"/>
</dbReference>
<dbReference type="Proteomes" id="UP000192042">
    <property type="component" value="Chromosome I"/>
</dbReference>
<proteinExistence type="predicted"/>
<sequence length="90" mass="10187">MKAGGCRRCDSLKRGLLTLAQNPNLTLERQYLLLQAIRTYCSTSRQHERIVIALLLEPYNASHYQGGPAIQDRVPVNLFHRDGPHLSIDC</sequence>
<accession>A0A1W1I1P3</accession>
<evidence type="ECO:0000313" key="2">
    <source>
        <dbReference type="Proteomes" id="UP000192042"/>
    </source>
</evidence>